<dbReference type="Gene3D" id="3.40.50.880">
    <property type="match status" value="1"/>
</dbReference>
<feature type="domain" description="Glutamine amidotransferase" evidence="1">
    <location>
        <begin position="22"/>
        <end position="179"/>
    </location>
</feature>
<dbReference type="SUPFAM" id="SSF52317">
    <property type="entry name" value="Class I glutamine amidotransferase-like"/>
    <property type="match status" value="1"/>
</dbReference>
<dbReference type="Pfam" id="PF00117">
    <property type="entry name" value="GATase"/>
    <property type="match status" value="1"/>
</dbReference>
<dbReference type="GO" id="GO:0005829">
    <property type="term" value="C:cytosol"/>
    <property type="evidence" value="ECO:0007669"/>
    <property type="project" value="TreeGrafter"/>
</dbReference>
<dbReference type="InterPro" id="IPR029062">
    <property type="entry name" value="Class_I_gatase-like"/>
</dbReference>
<evidence type="ECO:0000259" key="1">
    <source>
        <dbReference type="Pfam" id="PF00117"/>
    </source>
</evidence>
<dbReference type="RefSeq" id="WP_181055440.1">
    <property type="nucleotide sequence ID" value="NZ_JACDTY010000001.1"/>
</dbReference>
<dbReference type="AlphaFoldDB" id="A0A838AW65"/>
<organism evidence="2 3">
    <name type="scientific">Mesorhizobium neociceri</name>
    <dbReference type="NCBI Taxonomy" id="1307853"/>
    <lineage>
        <taxon>Bacteria</taxon>
        <taxon>Pseudomonadati</taxon>
        <taxon>Pseudomonadota</taxon>
        <taxon>Alphaproteobacteria</taxon>
        <taxon>Hyphomicrobiales</taxon>
        <taxon>Phyllobacteriaceae</taxon>
        <taxon>Mesorhizobium</taxon>
    </lineage>
</organism>
<dbReference type="Proteomes" id="UP000558284">
    <property type="component" value="Unassembled WGS sequence"/>
</dbReference>
<dbReference type="PROSITE" id="PS51273">
    <property type="entry name" value="GATASE_TYPE_1"/>
    <property type="match status" value="1"/>
</dbReference>
<dbReference type="InterPro" id="IPR017926">
    <property type="entry name" value="GATASE"/>
</dbReference>
<accession>A0A838AW65</accession>
<comment type="caution">
    <text evidence="2">The sequence shown here is derived from an EMBL/GenBank/DDBJ whole genome shotgun (WGS) entry which is preliminary data.</text>
</comment>
<sequence>MRVLVVQNYDNTGLGQVGAALAEAGADLDLRRPYKGDPLPEDATGHNAMVMLGGGQNALADDDYPYFPALLELTRDFAAKDRSVLGICLGSQLVARTFGGENKIGGASEFGWHKVSLTPDARTDPVLGALPQDFPIFEWHDDTFALPENAVRLAGSEIAENQAFRIGRAVYGFQFHFEADRPMVKDWSTSFAPLIAERHPDWHDRLDGEMARNGADADAAGLAIARAWVATI</sequence>
<dbReference type="PANTHER" id="PTHR42695">
    <property type="entry name" value="GLUTAMINE AMIDOTRANSFERASE YLR126C-RELATED"/>
    <property type="match status" value="1"/>
</dbReference>
<gene>
    <name evidence="2" type="ORF">H0241_00250</name>
</gene>
<reference evidence="2 3" key="1">
    <citation type="submission" date="2020-07" db="EMBL/GenBank/DDBJ databases">
        <title>Definition of the novel symbiovar canariense within Mesorhizobium novociceri, a new species of genus Mesorhizobium nodulating Cicer canariense in the Caldera de Taburiente National Park (La Palma, Canary Islands).</title>
        <authorList>
            <person name="Leon-Barrios M."/>
            <person name="Perez-Yepez J."/>
            <person name="Flores-Felix J.D."/>
            <person name="Ramirez-Baena M.H."/>
            <person name="Pulido-Suarez L."/>
            <person name="Igual J.M."/>
            <person name="Velazquez E."/>
            <person name="Peix A."/>
        </authorList>
    </citation>
    <scope>NUCLEOTIDE SEQUENCE [LARGE SCALE GENOMIC DNA]</scope>
    <source>
        <strain evidence="2 3">CCANP35</strain>
    </source>
</reference>
<keyword evidence="3" id="KW-1185">Reference proteome</keyword>
<protein>
    <submittedName>
        <fullName evidence="2">GMP synthase</fullName>
    </submittedName>
</protein>
<name>A0A838AW65_9HYPH</name>
<proteinExistence type="predicted"/>
<evidence type="ECO:0000313" key="3">
    <source>
        <dbReference type="Proteomes" id="UP000558284"/>
    </source>
</evidence>
<evidence type="ECO:0000313" key="2">
    <source>
        <dbReference type="EMBL" id="MBA1138686.1"/>
    </source>
</evidence>
<dbReference type="CDD" id="cd01741">
    <property type="entry name" value="GATase1_1"/>
    <property type="match status" value="1"/>
</dbReference>
<dbReference type="EMBL" id="JACDTY010000001">
    <property type="protein sequence ID" value="MBA1138686.1"/>
    <property type="molecule type" value="Genomic_DNA"/>
</dbReference>
<dbReference type="InterPro" id="IPR044992">
    <property type="entry name" value="ChyE-like"/>
</dbReference>
<dbReference type="PANTHER" id="PTHR42695:SF5">
    <property type="entry name" value="GLUTAMINE AMIDOTRANSFERASE YLR126C-RELATED"/>
    <property type="match status" value="1"/>
</dbReference>